<dbReference type="PROSITE" id="PS50297">
    <property type="entry name" value="ANK_REP_REGION"/>
    <property type="match status" value="2"/>
</dbReference>
<dbReference type="Proteomes" id="UP000014760">
    <property type="component" value="Unassembled WGS sequence"/>
</dbReference>
<evidence type="ECO:0000256" key="3">
    <source>
        <dbReference type="PROSITE-ProRule" id="PRU00023"/>
    </source>
</evidence>
<reference evidence="6" key="1">
    <citation type="submission" date="2012-12" db="EMBL/GenBank/DDBJ databases">
        <authorList>
            <person name="Hellsten U."/>
            <person name="Grimwood J."/>
            <person name="Chapman J.A."/>
            <person name="Shapiro H."/>
            <person name="Aerts A."/>
            <person name="Otillar R.P."/>
            <person name="Terry A.Y."/>
            <person name="Boore J.L."/>
            <person name="Simakov O."/>
            <person name="Marletaz F."/>
            <person name="Cho S.-J."/>
            <person name="Edsinger-Gonzales E."/>
            <person name="Havlak P."/>
            <person name="Kuo D.-H."/>
            <person name="Larsson T."/>
            <person name="Lv J."/>
            <person name="Arendt D."/>
            <person name="Savage R."/>
            <person name="Osoegawa K."/>
            <person name="de Jong P."/>
            <person name="Lindberg D.R."/>
            <person name="Seaver E.C."/>
            <person name="Weisblat D.A."/>
            <person name="Putnam N.H."/>
            <person name="Grigoriev I.V."/>
            <person name="Rokhsar D.S."/>
        </authorList>
    </citation>
    <scope>NUCLEOTIDE SEQUENCE</scope>
    <source>
        <strain evidence="6">I ESC-2004</strain>
    </source>
</reference>
<dbReference type="InterPro" id="IPR036770">
    <property type="entry name" value="Ankyrin_rpt-contain_sf"/>
</dbReference>
<reference evidence="5" key="3">
    <citation type="submission" date="2015-06" db="UniProtKB">
        <authorList>
            <consortium name="EnsemblMetazoa"/>
        </authorList>
    </citation>
    <scope>IDENTIFICATION</scope>
</reference>
<dbReference type="EnsemblMetazoa" id="CapteT143836">
    <property type="protein sequence ID" value="CapteP143836"/>
    <property type="gene ID" value="CapteG143836"/>
</dbReference>
<accession>R7UTC2</accession>
<evidence type="ECO:0000313" key="4">
    <source>
        <dbReference type="EMBL" id="ELU07162.1"/>
    </source>
</evidence>
<dbReference type="OMA" id="MSSHDWG"/>
<feature type="repeat" description="ANK" evidence="3">
    <location>
        <begin position="43"/>
        <end position="75"/>
    </location>
</feature>
<dbReference type="PANTHER" id="PTHR24173">
    <property type="entry name" value="ANKYRIN REPEAT CONTAINING"/>
    <property type="match status" value="1"/>
</dbReference>
<evidence type="ECO:0000313" key="5">
    <source>
        <dbReference type="EnsemblMetazoa" id="CapteP143836"/>
    </source>
</evidence>
<dbReference type="InterPro" id="IPR002110">
    <property type="entry name" value="Ankyrin_rpt"/>
</dbReference>
<name>R7UTC2_CAPTE</name>
<dbReference type="Gene3D" id="1.25.40.20">
    <property type="entry name" value="Ankyrin repeat-containing domain"/>
    <property type="match status" value="1"/>
</dbReference>
<sequence length="145" mass="15974">EWNKHDEKLLQAVQKGEVDKINSILSSKKSVSPTKQDPHGHTWSLSTVHYSVMGGSVDCVRLLLDNGAPVYLQDEDGRPALFLAAQMNHVPITKQLIEGGANINTRDSKQKTALILASEYGNDEVVQFLISRGADVTFTDRKGML</sequence>
<dbReference type="EMBL" id="AMQN01007139">
    <property type="status" value="NOT_ANNOTATED_CDS"/>
    <property type="molecule type" value="Genomic_DNA"/>
</dbReference>
<feature type="non-terminal residue" evidence="4">
    <location>
        <position position="1"/>
    </location>
</feature>
<dbReference type="SUPFAM" id="SSF48403">
    <property type="entry name" value="Ankyrin repeat"/>
    <property type="match status" value="1"/>
</dbReference>
<keyword evidence="6" id="KW-1185">Reference proteome</keyword>
<evidence type="ECO:0000256" key="2">
    <source>
        <dbReference type="ARBA" id="ARBA00023043"/>
    </source>
</evidence>
<evidence type="ECO:0000256" key="1">
    <source>
        <dbReference type="ARBA" id="ARBA00022737"/>
    </source>
</evidence>
<gene>
    <name evidence="4" type="ORF">CAPTEDRAFT_143836</name>
</gene>
<protein>
    <submittedName>
        <fullName evidence="4 5">Uncharacterized protein</fullName>
    </submittedName>
</protein>
<dbReference type="PROSITE" id="PS50088">
    <property type="entry name" value="ANK_REPEAT"/>
    <property type="match status" value="3"/>
</dbReference>
<dbReference type="OrthoDB" id="448455at2759"/>
<feature type="repeat" description="ANK" evidence="3">
    <location>
        <begin position="109"/>
        <end position="141"/>
    </location>
</feature>
<dbReference type="SMART" id="SM00248">
    <property type="entry name" value="ANK"/>
    <property type="match status" value="3"/>
</dbReference>
<dbReference type="AlphaFoldDB" id="R7UTC2"/>
<keyword evidence="2 3" id="KW-0040">ANK repeat</keyword>
<dbReference type="EMBL" id="KB300095">
    <property type="protein sequence ID" value="ELU07162.1"/>
    <property type="molecule type" value="Genomic_DNA"/>
</dbReference>
<evidence type="ECO:0000313" key="6">
    <source>
        <dbReference type="Proteomes" id="UP000014760"/>
    </source>
</evidence>
<proteinExistence type="predicted"/>
<dbReference type="HOGENOM" id="CLU_000134_18_1_1"/>
<feature type="repeat" description="ANK" evidence="3">
    <location>
        <begin position="76"/>
        <end position="108"/>
    </location>
</feature>
<keyword evidence="1" id="KW-0677">Repeat</keyword>
<dbReference type="STRING" id="283909.R7UTC2"/>
<dbReference type="Pfam" id="PF12796">
    <property type="entry name" value="Ank_2"/>
    <property type="match status" value="1"/>
</dbReference>
<organism evidence="4">
    <name type="scientific">Capitella teleta</name>
    <name type="common">Polychaete worm</name>
    <dbReference type="NCBI Taxonomy" id="283909"/>
    <lineage>
        <taxon>Eukaryota</taxon>
        <taxon>Metazoa</taxon>
        <taxon>Spiralia</taxon>
        <taxon>Lophotrochozoa</taxon>
        <taxon>Annelida</taxon>
        <taxon>Polychaeta</taxon>
        <taxon>Sedentaria</taxon>
        <taxon>Scolecida</taxon>
        <taxon>Capitellidae</taxon>
        <taxon>Capitella</taxon>
    </lineage>
</organism>
<reference evidence="4 6" key="2">
    <citation type="journal article" date="2013" name="Nature">
        <title>Insights into bilaterian evolution from three spiralian genomes.</title>
        <authorList>
            <person name="Simakov O."/>
            <person name="Marletaz F."/>
            <person name="Cho S.J."/>
            <person name="Edsinger-Gonzales E."/>
            <person name="Havlak P."/>
            <person name="Hellsten U."/>
            <person name="Kuo D.H."/>
            <person name="Larsson T."/>
            <person name="Lv J."/>
            <person name="Arendt D."/>
            <person name="Savage R."/>
            <person name="Osoegawa K."/>
            <person name="de Jong P."/>
            <person name="Grimwood J."/>
            <person name="Chapman J.A."/>
            <person name="Shapiro H."/>
            <person name="Aerts A."/>
            <person name="Otillar R.P."/>
            <person name="Terry A.Y."/>
            <person name="Boore J.L."/>
            <person name="Grigoriev I.V."/>
            <person name="Lindberg D.R."/>
            <person name="Seaver E.C."/>
            <person name="Weisblat D.A."/>
            <person name="Putnam N.H."/>
            <person name="Rokhsar D.S."/>
        </authorList>
    </citation>
    <scope>NUCLEOTIDE SEQUENCE</scope>
    <source>
        <strain evidence="4 6">I ESC-2004</strain>
    </source>
</reference>
<dbReference type="PANTHER" id="PTHR24173:SF83">
    <property type="entry name" value="SOCS BOX DOMAIN-CONTAINING PROTEIN"/>
    <property type="match status" value="1"/>
</dbReference>